<evidence type="ECO:0000313" key="3">
    <source>
        <dbReference type="Proteomes" id="UP000243438"/>
    </source>
</evidence>
<name>A0ABP3BG42_9BACT</name>
<feature type="transmembrane region" description="Helical" evidence="1">
    <location>
        <begin position="20"/>
        <end position="39"/>
    </location>
</feature>
<keyword evidence="1" id="KW-0472">Membrane</keyword>
<feature type="transmembrane region" description="Helical" evidence="1">
    <location>
        <begin position="116"/>
        <end position="137"/>
    </location>
</feature>
<dbReference type="RefSeq" id="WP_154655635.1">
    <property type="nucleotide sequence ID" value="NZ_KK073873.1"/>
</dbReference>
<feature type="transmembrane region" description="Helical" evidence="1">
    <location>
        <begin position="172"/>
        <end position="191"/>
    </location>
</feature>
<reference evidence="2" key="1">
    <citation type="submission" date="2013-07" db="EMBL/GenBank/DDBJ databases">
        <authorList>
            <consortium name="DOE Joint Genome Institute"/>
            <person name="Anderson I."/>
            <person name="Huntemann M."/>
            <person name="Han J."/>
            <person name="Chen A."/>
            <person name="Kyrpides N."/>
            <person name="Mavromatis K."/>
            <person name="Markowitz V."/>
            <person name="Palaniappan K."/>
            <person name="Ivanova N."/>
            <person name="Schaumberg A."/>
            <person name="Pati A."/>
            <person name="Liolios K."/>
            <person name="Nordberg H.P."/>
            <person name="Cantor M.N."/>
            <person name="Hua S.X."/>
            <person name="Woyke T."/>
        </authorList>
    </citation>
    <scope>NUCLEOTIDE SEQUENCE [LARGE SCALE GENOMIC DNA]</scope>
    <source>
        <strain evidence="2">DSM 17970</strain>
    </source>
</reference>
<protein>
    <recommendedName>
        <fullName evidence="4">Yip1 domain-containing protein</fullName>
    </recommendedName>
</protein>
<sequence>MSMNIWNTKIYKIFERLFRLDLIPLFCINVIIYIVALYVELNYLYSNSYYYKILVGKLSSPQKILQEIAAQKGMDIYNYLWIPVHVLLTCLLIGICIFLGFNIINLRLQLKDSFRLVMACSFVFPVNYLVSVILKIVNIVSYNEYNIDDEYAYQSVVSIFNASNIPIWEYSILRQINITEIIFILFLSVALSQRMQIKFSKSVIDTTIIYTIGLTIYGIVSVFAGYILT</sequence>
<feature type="transmembrane region" description="Helical" evidence="1">
    <location>
        <begin position="80"/>
        <end position="104"/>
    </location>
</feature>
<evidence type="ECO:0000256" key="1">
    <source>
        <dbReference type="SAM" id="Phobius"/>
    </source>
</evidence>
<keyword evidence="1" id="KW-0812">Transmembrane</keyword>
<feature type="transmembrane region" description="Helical" evidence="1">
    <location>
        <begin position="203"/>
        <end position="228"/>
    </location>
</feature>
<dbReference type="EMBL" id="JFBS01000001">
    <property type="protein sequence ID" value="EXG77744.1"/>
    <property type="molecule type" value="Genomic_DNA"/>
</dbReference>
<proteinExistence type="predicted"/>
<gene>
    <name evidence="2" type="ORF">XylorDRAFT_0089</name>
</gene>
<organism evidence="2 3">
    <name type="scientific">Xylanibacter oryzae DSM 17970</name>
    <dbReference type="NCBI Taxonomy" id="915438"/>
    <lineage>
        <taxon>Bacteria</taxon>
        <taxon>Pseudomonadati</taxon>
        <taxon>Bacteroidota</taxon>
        <taxon>Bacteroidia</taxon>
        <taxon>Bacteroidales</taxon>
        <taxon>Prevotellaceae</taxon>
        <taxon>Xylanibacter</taxon>
    </lineage>
</organism>
<accession>A0ABP3BG42</accession>
<evidence type="ECO:0000313" key="2">
    <source>
        <dbReference type="EMBL" id="EXG77744.1"/>
    </source>
</evidence>
<evidence type="ECO:0008006" key="4">
    <source>
        <dbReference type="Google" id="ProtNLM"/>
    </source>
</evidence>
<keyword evidence="1" id="KW-1133">Transmembrane helix</keyword>
<dbReference type="Proteomes" id="UP000243438">
    <property type="component" value="Unassembled WGS sequence"/>
</dbReference>
<comment type="caution">
    <text evidence="2">The sequence shown here is derived from an EMBL/GenBank/DDBJ whole genome shotgun (WGS) entry which is preliminary data.</text>
</comment>
<keyword evidence="3" id="KW-1185">Reference proteome</keyword>